<accession>A0ABQ5K6U8</accession>
<gene>
    <name evidence="2" type="ORF">ADUPG1_013203</name>
</gene>
<sequence>MYLFEPELCVVLGACEDDVRCHVSLLDAFPVSSLDRVLPSSPDGFLSPASVSCHIPSAPSSAGSTMMPWSLLMAILVLLFIDAYGYNLKALKFIVLLSYFVDIHLVLLLVSFEMLRFEGGVNGAGWKQLHHGVGADTARDGFFIKVNVRKNEGVNSVYGLTEGIGRFVCKSGQLIINY</sequence>
<keyword evidence="3" id="KW-1185">Reference proteome</keyword>
<evidence type="ECO:0000313" key="2">
    <source>
        <dbReference type="EMBL" id="GKT25984.1"/>
    </source>
</evidence>
<feature type="transmembrane region" description="Helical" evidence="1">
    <location>
        <begin position="93"/>
        <end position="112"/>
    </location>
</feature>
<organism evidence="2 3">
    <name type="scientific">Aduncisulcus paluster</name>
    <dbReference type="NCBI Taxonomy" id="2918883"/>
    <lineage>
        <taxon>Eukaryota</taxon>
        <taxon>Metamonada</taxon>
        <taxon>Carpediemonas-like organisms</taxon>
        <taxon>Aduncisulcus</taxon>
    </lineage>
</organism>
<reference evidence="2" key="1">
    <citation type="submission" date="2022-03" db="EMBL/GenBank/DDBJ databases">
        <title>Draft genome sequence of Aduncisulcus paluster, a free-living microaerophilic Fornicata.</title>
        <authorList>
            <person name="Yuyama I."/>
            <person name="Kume K."/>
            <person name="Tamura T."/>
            <person name="Inagaki Y."/>
            <person name="Hashimoto T."/>
        </authorList>
    </citation>
    <scope>NUCLEOTIDE SEQUENCE</scope>
    <source>
        <strain evidence="2">NY0171</strain>
    </source>
</reference>
<evidence type="ECO:0000256" key="1">
    <source>
        <dbReference type="SAM" id="Phobius"/>
    </source>
</evidence>
<evidence type="ECO:0000313" key="3">
    <source>
        <dbReference type="Proteomes" id="UP001057375"/>
    </source>
</evidence>
<keyword evidence="1" id="KW-1133">Transmembrane helix</keyword>
<dbReference type="EMBL" id="BQXS01012628">
    <property type="protein sequence ID" value="GKT25984.1"/>
    <property type="molecule type" value="Genomic_DNA"/>
</dbReference>
<comment type="caution">
    <text evidence="2">The sequence shown here is derived from an EMBL/GenBank/DDBJ whole genome shotgun (WGS) entry which is preliminary data.</text>
</comment>
<dbReference type="Proteomes" id="UP001057375">
    <property type="component" value="Unassembled WGS sequence"/>
</dbReference>
<keyword evidence="1" id="KW-0472">Membrane</keyword>
<protein>
    <submittedName>
        <fullName evidence="2">Uncharacterized protein</fullName>
    </submittedName>
</protein>
<keyword evidence="1" id="KW-0812">Transmembrane</keyword>
<feature type="transmembrane region" description="Helical" evidence="1">
    <location>
        <begin position="66"/>
        <end position="86"/>
    </location>
</feature>
<proteinExistence type="predicted"/>
<name>A0ABQ5K6U8_9EUKA</name>